<comment type="caution">
    <text evidence="2">The sequence shown here is derived from an EMBL/GenBank/DDBJ whole genome shotgun (WGS) entry which is preliminary data.</text>
</comment>
<sequence length="147" mass="16679">MNITANKEGDRVELIKCTDPYTKIPPGTQGKVDFVDAIGTVHVTWDNGYSLGLVPGEDKWWTLIHQASPGTALVDSKEFGSNCWHPCRFIKDDGRCHRLYVCIYPERKNCQAVHAEITHLKKTQVRLMNTSIQIDHTIETLAEMLQK</sequence>
<protein>
    <recommendedName>
        <fullName evidence="1">DUF4314 domain-containing protein</fullName>
    </recommendedName>
</protein>
<evidence type="ECO:0000259" key="1">
    <source>
        <dbReference type="Pfam" id="PF14192"/>
    </source>
</evidence>
<gene>
    <name evidence="2" type="ORF">LCGC14_2086000</name>
</gene>
<dbReference type="Pfam" id="PF14192">
    <property type="entry name" value="DUF4314"/>
    <property type="match status" value="1"/>
</dbReference>
<evidence type="ECO:0000313" key="2">
    <source>
        <dbReference type="EMBL" id="KKL72331.1"/>
    </source>
</evidence>
<name>A0A0F9F1J2_9ZZZZ</name>
<dbReference type="InterPro" id="IPR025463">
    <property type="entry name" value="DUF4314"/>
</dbReference>
<accession>A0A0F9F1J2</accession>
<organism evidence="2">
    <name type="scientific">marine sediment metagenome</name>
    <dbReference type="NCBI Taxonomy" id="412755"/>
    <lineage>
        <taxon>unclassified sequences</taxon>
        <taxon>metagenomes</taxon>
        <taxon>ecological metagenomes</taxon>
    </lineage>
</organism>
<feature type="domain" description="DUF4314" evidence="1">
    <location>
        <begin position="7"/>
        <end position="59"/>
    </location>
</feature>
<reference evidence="2" key="1">
    <citation type="journal article" date="2015" name="Nature">
        <title>Complex archaea that bridge the gap between prokaryotes and eukaryotes.</title>
        <authorList>
            <person name="Spang A."/>
            <person name="Saw J.H."/>
            <person name="Jorgensen S.L."/>
            <person name="Zaremba-Niedzwiedzka K."/>
            <person name="Martijn J."/>
            <person name="Lind A.E."/>
            <person name="van Eijk R."/>
            <person name="Schleper C."/>
            <person name="Guy L."/>
            <person name="Ettema T.J."/>
        </authorList>
    </citation>
    <scope>NUCLEOTIDE SEQUENCE</scope>
</reference>
<dbReference type="EMBL" id="LAZR01025305">
    <property type="protein sequence ID" value="KKL72331.1"/>
    <property type="molecule type" value="Genomic_DNA"/>
</dbReference>
<dbReference type="AlphaFoldDB" id="A0A0F9F1J2"/>
<proteinExistence type="predicted"/>